<feature type="region of interest" description="Disordered" evidence="4">
    <location>
        <begin position="393"/>
        <end position="449"/>
    </location>
</feature>
<evidence type="ECO:0000256" key="1">
    <source>
        <dbReference type="PIRSR" id="PIRSR601310-1"/>
    </source>
</evidence>
<feature type="compositionally biased region" description="Polar residues" evidence="4">
    <location>
        <begin position="395"/>
        <end position="422"/>
    </location>
</feature>
<dbReference type="InterPro" id="IPR019808">
    <property type="entry name" value="Histidine_triad_CS"/>
</dbReference>
<dbReference type="InterPro" id="IPR039384">
    <property type="entry name" value="HINT"/>
</dbReference>
<evidence type="ECO:0000259" key="5">
    <source>
        <dbReference type="PROSITE" id="PS51084"/>
    </source>
</evidence>
<dbReference type="AlphaFoldDB" id="A0A4D6NC09"/>
<dbReference type="GO" id="GO:0006790">
    <property type="term" value="P:sulfur compound metabolic process"/>
    <property type="evidence" value="ECO:0007669"/>
    <property type="project" value="TreeGrafter"/>
</dbReference>
<proteinExistence type="predicted"/>
<dbReference type="PANTHER" id="PTHR47670:SF1">
    <property type="entry name" value="ADENYLYLSULFATASE HINT3"/>
    <property type="match status" value="1"/>
</dbReference>
<dbReference type="InterPro" id="IPR011146">
    <property type="entry name" value="HIT-like"/>
</dbReference>
<accession>A0A4D6NC09</accession>
<dbReference type="InterPro" id="IPR036265">
    <property type="entry name" value="HIT-like_sf"/>
</dbReference>
<reference evidence="6 7" key="1">
    <citation type="submission" date="2019-04" db="EMBL/GenBank/DDBJ databases">
        <title>An improved genome assembly and genetic linkage map for asparagus bean, Vigna unguiculata ssp. sesquipedialis.</title>
        <authorList>
            <person name="Xia Q."/>
            <person name="Zhang R."/>
            <person name="Dong Y."/>
        </authorList>
    </citation>
    <scope>NUCLEOTIDE SEQUENCE [LARGE SCALE GENOMIC DNA]</scope>
    <source>
        <tissue evidence="6">Leaf</tissue>
    </source>
</reference>
<keyword evidence="7" id="KW-1185">Reference proteome</keyword>
<organism evidence="6 7">
    <name type="scientific">Vigna unguiculata</name>
    <name type="common">Cowpea</name>
    <dbReference type="NCBI Taxonomy" id="3917"/>
    <lineage>
        <taxon>Eukaryota</taxon>
        <taxon>Viridiplantae</taxon>
        <taxon>Streptophyta</taxon>
        <taxon>Embryophyta</taxon>
        <taxon>Tracheophyta</taxon>
        <taxon>Spermatophyta</taxon>
        <taxon>Magnoliopsida</taxon>
        <taxon>eudicotyledons</taxon>
        <taxon>Gunneridae</taxon>
        <taxon>Pentapetalae</taxon>
        <taxon>rosids</taxon>
        <taxon>fabids</taxon>
        <taxon>Fabales</taxon>
        <taxon>Fabaceae</taxon>
        <taxon>Papilionoideae</taxon>
        <taxon>50 kb inversion clade</taxon>
        <taxon>NPAAA clade</taxon>
        <taxon>indigoferoid/millettioid clade</taxon>
        <taxon>Phaseoleae</taxon>
        <taxon>Vigna</taxon>
    </lineage>
</organism>
<evidence type="ECO:0000313" key="7">
    <source>
        <dbReference type="Proteomes" id="UP000501690"/>
    </source>
</evidence>
<dbReference type="GO" id="GO:0047627">
    <property type="term" value="F:adenylylsulfatase activity"/>
    <property type="evidence" value="ECO:0007669"/>
    <property type="project" value="TreeGrafter"/>
</dbReference>
<dbReference type="EMBL" id="CP039354">
    <property type="protein sequence ID" value="QCE11410.1"/>
    <property type="molecule type" value="Genomic_DNA"/>
</dbReference>
<dbReference type="CDD" id="cd01277">
    <property type="entry name" value="HINT_subgroup"/>
    <property type="match status" value="1"/>
</dbReference>
<dbReference type="GO" id="GO:0009150">
    <property type="term" value="P:purine ribonucleotide metabolic process"/>
    <property type="evidence" value="ECO:0007669"/>
    <property type="project" value="TreeGrafter"/>
</dbReference>
<feature type="short sequence motif" description="Histidine triad motif" evidence="2 3">
    <location>
        <begin position="137"/>
        <end position="141"/>
    </location>
</feature>
<name>A0A4D6NC09_VIGUN</name>
<dbReference type="PROSITE" id="PS51084">
    <property type="entry name" value="HIT_2"/>
    <property type="match status" value="1"/>
</dbReference>
<dbReference type="PANTHER" id="PTHR47670">
    <property type="entry name" value="ADENYLYLSULFATASE HINT3"/>
    <property type="match status" value="1"/>
</dbReference>
<dbReference type="Proteomes" id="UP000501690">
    <property type="component" value="Linkage Group LG10"/>
</dbReference>
<dbReference type="InterPro" id="IPR001310">
    <property type="entry name" value="Histidine_triad_HIT"/>
</dbReference>
<dbReference type="SUPFAM" id="SSF54197">
    <property type="entry name" value="HIT-like"/>
    <property type="match status" value="1"/>
</dbReference>
<evidence type="ECO:0000256" key="2">
    <source>
        <dbReference type="PIRSR" id="PIRSR601310-3"/>
    </source>
</evidence>
<dbReference type="Gene3D" id="3.30.428.10">
    <property type="entry name" value="HIT-like"/>
    <property type="match status" value="1"/>
</dbReference>
<gene>
    <name evidence="6" type="ORF">DEO72_LG10g2643</name>
</gene>
<dbReference type="PRINTS" id="PR00332">
    <property type="entry name" value="HISTRIAD"/>
</dbReference>
<dbReference type="PROSITE" id="PS00892">
    <property type="entry name" value="HIT_1"/>
    <property type="match status" value="1"/>
</dbReference>
<evidence type="ECO:0000256" key="3">
    <source>
        <dbReference type="PROSITE-ProRule" id="PRU00464"/>
    </source>
</evidence>
<dbReference type="Pfam" id="PF01230">
    <property type="entry name" value="HIT"/>
    <property type="match status" value="1"/>
</dbReference>
<feature type="active site" description="Tele-AMP-histidine intermediate" evidence="1">
    <location>
        <position position="139"/>
    </location>
</feature>
<evidence type="ECO:0000313" key="6">
    <source>
        <dbReference type="EMBL" id="QCE11410.1"/>
    </source>
</evidence>
<feature type="domain" description="HIT" evidence="5">
    <location>
        <begin position="45"/>
        <end position="152"/>
    </location>
</feature>
<protein>
    <submittedName>
        <fullName evidence="6">Hit-like protein involved in cell-cycle regulation</fullName>
    </submittedName>
</protein>
<sequence length="466" mass="52410">MSVQARRLAVFCAHLNPTRLPLDPPAPFLSPSLCAPHSDTQNDCVFCNIIRGQSPALKLYEDDMCLCILDTSPLSHGHSLIIPKSHFPSLDATPPSVVAAMFSKVPFISNAIMKATGCSSFNLLVNNGAAAGQVIYHTHIHIIPRKAYDCLWASESLLRRRVNLDDEKVSQLAARIQKQLLPSDMSQESKNENFCSSKKGFTIRGRLYNFDASILKLLISKTPCFSLHKPRVSSFPQITFLVPPKERADAHHAPHTGDWLRRRRDPRRKMPTNLFSYAPTPLRREFLPLRTNASWGKQATTLTCSPKPTTALACLPKPDKSITITCSPKHASLDSPTTSSAHVYRVHDHRQTQADRVEFLIRISFIMFQDYQTRQLNTKEGTLTEPIRTRHNVHTHTGNTRQPEPQLRSPSCPSAIPSQNSRDVILSHDSRNVTSYTHGGRQRRRRQDSIVGDIDDDVDSFPIFDF</sequence>
<evidence type="ECO:0000256" key="4">
    <source>
        <dbReference type="SAM" id="MobiDB-lite"/>
    </source>
</evidence>